<name>A0A9P6H3A9_9AGAM</name>
<evidence type="ECO:0000256" key="1">
    <source>
        <dbReference type="SAM" id="MobiDB-lite"/>
    </source>
</evidence>
<organism evidence="2 3">
    <name type="scientific">Thelephora terrestris</name>
    <dbReference type="NCBI Taxonomy" id="56493"/>
    <lineage>
        <taxon>Eukaryota</taxon>
        <taxon>Fungi</taxon>
        <taxon>Dikarya</taxon>
        <taxon>Basidiomycota</taxon>
        <taxon>Agaricomycotina</taxon>
        <taxon>Agaricomycetes</taxon>
        <taxon>Thelephorales</taxon>
        <taxon>Thelephoraceae</taxon>
        <taxon>Thelephora</taxon>
    </lineage>
</organism>
<reference evidence="2" key="2">
    <citation type="submission" date="2020-11" db="EMBL/GenBank/DDBJ databases">
        <authorList>
            <consortium name="DOE Joint Genome Institute"/>
            <person name="Kuo A."/>
            <person name="Miyauchi S."/>
            <person name="Kiss E."/>
            <person name="Drula E."/>
            <person name="Kohler A."/>
            <person name="Sanchez-Garcia M."/>
            <person name="Andreopoulos B."/>
            <person name="Barry K.W."/>
            <person name="Bonito G."/>
            <person name="Buee M."/>
            <person name="Carver A."/>
            <person name="Chen C."/>
            <person name="Cichocki N."/>
            <person name="Clum A."/>
            <person name="Culley D."/>
            <person name="Crous P.W."/>
            <person name="Fauchery L."/>
            <person name="Girlanda M."/>
            <person name="Hayes R."/>
            <person name="Keri Z."/>
            <person name="Labutti K."/>
            <person name="Lipzen A."/>
            <person name="Lombard V."/>
            <person name="Magnuson J."/>
            <person name="Maillard F."/>
            <person name="Morin E."/>
            <person name="Murat C."/>
            <person name="Nolan M."/>
            <person name="Ohm R."/>
            <person name="Pangilinan J."/>
            <person name="Pereira M."/>
            <person name="Perotto S."/>
            <person name="Peter M."/>
            <person name="Riley R."/>
            <person name="Sitrit Y."/>
            <person name="Stielow B."/>
            <person name="Szollosi G."/>
            <person name="Zifcakova L."/>
            <person name="Stursova M."/>
            <person name="Spatafora J.W."/>
            <person name="Tedersoo L."/>
            <person name="Vaario L.-M."/>
            <person name="Yamada A."/>
            <person name="Yan M."/>
            <person name="Wang P."/>
            <person name="Xu J."/>
            <person name="Bruns T."/>
            <person name="Baldrian P."/>
            <person name="Vilgalys R."/>
            <person name="Henrissat B."/>
            <person name="Grigoriev I.V."/>
            <person name="Hibbett D."/>
            <person name="Nagy L.G."/>
            <person name="Martin F.M."/>
        </authorList>
    </citation>
    <scope>NUCLEOTIDE SEQUENCE</scope>
    <source>
        <strain evidence="2">UH-Tt-Lm1</strain>
    </source>
</reference>
<gene>
    <name evidence="2" type="ORF">BJ322DRAFT_1024883</name>
</gene>
<comment type="caution">
    <text evidence="2">The sequence shown here is derived from an EMBL/GenBank/DDBJ whole genome shotgun (WGS) entry which is preliminary data.</text>
</comment>
<feature type="region of interest" description="Disordered" evidence="1">
    <location>
        <begin position="244"/>
        <end position="266"/>
    </location>
</feature>
<keyword evidence="3" id="KW-1185">Reference proteome</keyword>
<dbReference type="AlphaFoldDB" id="A0A9P6H3A9"/>
<feature type="compositionally biased region" description="Polar residues" evidence="1">
    <location>
        <begin position="246"/>
        <end position="265"/>
    </location>
</feature>
<proteinExistence type="predicted"/>
<reference evidence="2" key="1">
    <citation type="journal article" date="2020" name="Nat. Commun.">
        <title>Large-scale genome sequencing of mycorrhizal fungi provides insights into the early evolution of symbiotic traits.</title>
        <authorList>
            <person name="Miyauchi S."/>
            <person name="Kiss E."/>
            <person name="Kuo A."/>
            <person name="Drula E."/>
            <person name="Kohler A."/>
            <person name="Sanchez-Garcia M."/>
            <person name="Morin E."/>
            <person name="Andreopoulos B."/>
            <person name="Barry K.W."/>
            <person name="Bonito G."/>
            <person name="Buee M."/>
            <person name="Carver A."/>
            <person name="Chen C."/>
            <person name="Cichocki N."/>
            <person name="Clum A."/>
            <person name="Culley D."/>
            <person name="Crous P.W."/>
            <person name="Fauchery L."/>
            <person name="Girlanda M."/>
            <person name="Hayes R.D."/>
            <person name="Keri Z."/>
            <person name="LaButti K."/>
            <person name="Lipzen A."/>
            <person name="Lombard V."/>
            <person name="Magnuson J."/>
            <person name="Maillard F."/>
            <person name="Murat C."/>
            <person name="Nolan M."/>
            <person name="Ohm R.A."/>
            <person name="Pangilinan J."/>
            <person name="Pereira M.F."/>
            <person name="Perotto S."/>
            <person name="Peter M."/>
            <person name="Pfister S."/>
            <person name="Riley R."/>
            <person name="Sitrit Y."/>
            <person name="Stielow J.B."/>
            <person name="Szollosi G."/>
            <person name="Zifcakova L."/>
            <person name="Stursova M."/>
            <person name="Spatafora J.W."/>
            <person name="Tedersoo L."/>
            <person name="Vaario L.M."/>
            <person name="Yamada A."/>
            <person name="Yan M."/>
            <person name="Wang P."/>
            <person name="Xu J."/>
            <person name="Bruns T."/>
            <person name="Baldrian P."/>
            <person name="Vilgalys R."/>
            <person name="Dunand C."/>
            <person name="Henrissat B."/>
            <person name="Grigoriev I.V."/>
            <person name="Hibbett D."/>
            <person name="Nagy L.G."/>
            <person name="Martin F.M."/>
        </authorList>
    </citation>
    <scope>NUCLEOTIDE SEQUENCE</scope>
    <source>
        <strain evidence="2">UH-Tt-Lm1</strain>
    </source>
</reference>
<protein>
    <submittedName>
        <fullName evidence="2">Uncharacterized protein</fullName>
    </submittedName>
</protein>
<dbReference type="Proteomes" id="UP000736335">
    <property type="component" value="Unassembled WGS sequence"/>
</dbReference>
<sequence>MKGGKRRNHHRIHSLLAQLHARTGLEYLLVACRSTTEDFIKPYAYFSSDTIQGFFNSSLKRSVEEFSLQIEAYVMFGLKGVIENSKMQTLDLKKRTAALIGQKLRAITGVADLHTQYDRFDDLITEKHNVVIKNWPLGQKFCNPSVALTRIELGVLLNSWESGATRFEKLSVEEKRAWKNKHFSSKVSMMSLPPAASIPSASSASPALNPIMLSPSASTEPPATLPQVSIVTEMMLCTELAEQVAPSPTSNDAEVTSITPSTTQLPAPPELLAEMIRLDPTLQAIDPALIMADRGEFEVVTLELFNTRMAKVPRKGRKEKRAKKSMAGRENIPLVEGTGGQ</sequence>
<evidence type="ECO:0000313" key="3">
    <source>
        <dbReference type="Proteomes" id="UP000736335"/>
    </source>
</evidence>
<dbReference type="OrthoDB" id="3033638at2759"/>
<accession>A0A9P6H3A9</accession>
<feature type="compositionally biased region" description="Basic residues" evidence="1">
    <location>
        <begin position="314"/>
        <end position="326"/>
    </location>
</feature>
<evidence type="ECO:0000313" key="2">
    <source>
        <dbReference type="EMBL" id="KAF9778552.1"/>
    </source>
</evidence>
<dbReference type="EMBL" id="WIUZ02000022">
    <property type="protein sequence ID" value="KAF9778552.1"/>
    <property type="molecule type" value="Genomic_DNA"/>
</dbReference>
<feature type="region of interest" description="Disordered" evidence="1">
    <location>
        <begin position="314"/>
        <end position="341"/>
    </location>
</feature>